<reference evidence="7 8" key="1">
    <citation type="journal article" date="2013" name="Genome Announc.">
        <title>Complete genome sequence of Simiduia agarivorans SA1(T), a marine bacterium able to degrade a variety of polysaccharides.</title>
        <authorList>
            <person name="Lin S.Y."/>
            <person name="Shieh W.Y."/>
            <person name="Chen J.S."/>
            <person name="Tang S.L."/>
        </authorList>
    </citation>
    <scope>NUCLEOTIDE SEQUENCE [LARGE SCALE GENOMIC DNA]</scope>
    <source>
        <strain evidence="8">DSM 21679 / JCM 13881 / BCRC 17597 / SA1</strain>
    </source>
</reference>
<feature type="domain" description="DUF5698" evidence="6">
    <location>
        <begin position="31"/>
        <end position="88"/>
    </location>
</feature>
<dbReference type="HAMAP" id="MF_01515">
    <property type="entry name" value="UPF0316"/>
    <property type="match status" value="1"/>
</dbReference>
<evidence type="ECO:0000256" key="3">
    <source>
        <dbReference type="ARBA" id="ARBA00022989"/>
    </source>
</evidence>
<feature type="transmembrane region" description="Helical" evidence="5">
    <location>
        <begin position="44"/>
        <end position="64"/>
    </location>
</feature>
<dbReference type="EMBL" id="CP003746">
    <property type="protein sequence ID" value="AFV00220.1"/>
    <property type="molecule type" value="Genomic_DNA"/>
</dbReference>
<dbReference type="KEGG" id="saga:M5M_15435"/>
<dbReference type="PANTHER" id="PTHR40060:SF1">
    <property type="entry name" value="UPF0316 PROTEIN YEBE"/>
    <property type="match status" value="1"/>
</dbReference>
<evidence type="ECO:0000313" key="8">
    <source>
        <dbReference type="Proteomes" id="UP000000466"/>
    </source>
</evidence>
<evidence type="ECO:0000259" key="6">
    <source>
        <dbReference type="Pfam" id="PF18955"/>
    </source>
</evidence>
<dbReference type="AlphaFoldDB" id="K4KM34"/>
<dbReference type="NCBIfam" id="NF003191">
    <property type="entry name" value="PRK04164.1-2"/>
    <property type="match status" value="1"/>
</dbReference>
<dbReference type="CDD" id="cd16381">
    <property type="entry name" value="YitT_C_like_1"/>
    <property type="match status" value="1"/>
</dbReference>
<protein>
    <recommendedName>
        <fullName evidence="5">UPF0316 protein M5M_15435</fullName>
    </recommendedName>
</protein>
<organism evidence="7 8">
    <name type="scientific">Simiduia agarivorans (strain DSM 21679 / JCM 13881 / BCRC 17597 / SA1)</name>
    <dbReference type="NCBI Taxonomy" id="1117647"/>
    <lineage>
        <taxon>Bacteria</taxon>
        <taxon>Pseudomonadati</taxon>
        <taxon>Pseudomonadota</taxon>
        <taxon>Gammaproteobacteria</taxon>
        <taxon>Cellvibrionales</taxon>
        <taxon>Cellvibrionaceae</taxon>
        <taxon>Simiduia</taxon>
    </lineage>
</organism>
<dbReference type="InterPro" id="IPR022930">
    <property type="entry name" value="UPF0316"/>
</dbReference>
<keyword evidence="2 5" id="KW-0812">Transmembrane</keyword>
<evidence type="ECO:0000256" key="2">
    <source>
        <dbReference type="ARBA" id="ARBA00022692"/>
    </source>
</evidence>
<dbReference type="RefSeq" id="WP_015048372.1">
    <property type="nucleotide sequence ID" value="NC_018868.3"/>
</dbReference>
<keyword evidence="8" id="KW-1185">Reference proteome</keyword>
<dbReference type="HOGENOM" id="CLU_106166_0_0_6"/>
<proteinExistence type="inferred from homology"/>
<keyword evidence="3 5" id="KW-1133">Transmembrane helix</keyword>
<dbReference type="GO" id="GO:0005886">
    <property type="term" value="C:plasma membrane"/>
    <property type="evidence" value="ECO:0007669"/>
    <property type="project" value="UniProtKB-SubCell"/>
</dbReference>
<evidence type="ECO:0000256" key="4">
    <source>
        <dbReference type="ARBA" id="ARBA00023136"/>
    </source>
</evidence>
<dbReference type="eggNOG" id="COG4843">
    <property type="taxonomic scope" value="Bacteria"/>
</dbReference>
<dbReference type="OrthoDB" id="48231at2"/>
<dbReference type="PANTHER" id="PTHR40060">
    <property type="entry name" value="UPF0316 PROTEIN YEBE"/>
    <property type="match status" value="1"/>
</dbReference>
<evidence type="ECO:0000256" key="1">
    <source>
        <dbReference type="ARBA" id="ARBA00022475"/>
    </source>
</evidence>
<dbReference type="InterPro" id="IPR044035">
    <property type="entry name" value="DUF5698"/>
</dbReference>
<dbReference type="STRING" id="1117647.M5M_15435"/>
<name>K4KM34_SIMAS</name>
<sequence>MESWLAALQAEPIAMCLAIFLARLTDVSLGTLRTLMVFRGYRAISALVGFFEVLLWILAASQVITHLDQWYLAIAYAGGFAAGNYAGITLEAKLAMGRELVRIVTDNPDLCLAAELRKHGYSVIELAARFDDDRNVEILLISESRKRIPELCRLIGTLDPRAFYTTSDIKKQIQVEQLLSNEKPVINAGWRVIGKRK</sequence>
<comment type="subcellular location">
    <subcellularLocation>
        <location evidence="5">Cell membrane</location>
        <topology evidence="5">Multi-pass membrane protein</topology>
    </subcellularLocation>
</comment>
<evidence type="ECO:0000313" key="7">
    <source>
        <dbReference type="EMBL" id="AFV00220.1"/>
    </source>
</evidence>
<keyword evidence="4 5" id="KW-0472">Membrane</keyword>
<gene>
    <name evidence="7" type="ordered locus">M5M_15435</name>
</gene>
<dbReference type="Pfam" id="PF18955">
    <property type="entry name" value="DUF5698"/>
    <property type="match status" value="1"/>
</dbReference>
<keyword evidence="1 5" id="KW-1003">Cell membrane</keyword>
<evidence type="ECO:0000256" key="5">
    <source>
        <dbReference type="HAMAP-Rule" id="MF_01515"/>
    </source>
</evidence>
<comment type="similarity">
    <text evidence="5">Belongs to the UPF0316 family.</text>
</comment>
<accession>K4KM34</accession>
<dbReference type="Proteomes" id="UP000000466">
    <property type="component" value="Chromosome"/>
</dbReference>
<feature type="transmembrane region" description="Helical" evidence="5">
    <location>
        <begin position="70"/>
        <end position="88"/>
    </location>
</feature>